<dbReference type="Proteomes" id="UP000199513">
    <property type="component" value="Unassembled WGS sequence"/>
</dbReference>
<organism evidence="1 2">
    <name type="scientific">Thermoflexibacter ruber</name>
    <dbReference type="NCBI Taxonomy" id="1003"/>
    <lineage>
        <taxon>Bacteria</taxon>
        <taxon>Pseudomonadati</taxon>
        <taxon>Bacteroidota</taxon>
        <taxon>Cytophagia</taxon>
        <taxon>Cytophagales</taxon>
        <taxon>Thermoflexibacteraceae</taxon>
        <taxon>Thermoflexibacter</taxon>
    </lineage>
</organism>
<proteinExistence type="predicted"/>
<dbReference type="EMBL" id="FONY01000004">
    <property type="protein sequence ID" value="SFE62681.1"/>
    <property type="molecule type" value="Genomic_DNA"/>
</dbReference>
<keyword evidence="2" id="KW-1185">Reference proteome</keyword>
<dbReference type="NCBIfam" id="TIGR01784">
    <property type="entry name" value="T_den_put_tspse"/>
    <property type="match status" value="1"/>
</dbReference>
<protein>
    <recommendedName>
        <fullName evidence="3">Rpn family recombination-promoting nuclease/putative transposase</fullName>
    </recommendedName>
</protein>
<gene>
    <name evidence="1" type="ORF">SAMN04488541_100458</name>
</gene>
<dbReference type="PANTHER" id="PTHR41317:SF1">
    <property type="entry name" value="PD-(D_E)XK NUCLEASE FAMILY TRANSPOSASE"/>
    <property type="match status" value="1"/>
</dbReference>
<evidence type="ECO:0008006" key="3">
    <source>
        <dbReference type="Google" id="ProtNLM"/>
    </source>
</evidence>
<evidence type="ECO:0000313" key="2">
    <source>
        <dbReference type="Proteomes" id="UP000199513"/>
    </source>
</evidence>
<dbReference type="Pfam" id="PF12784">
    <property type="entry name" value="PDDEXK_2"/>
    <property type="match status" value="1"/>
</dbReference>
<accession>A0A1I2C2T7</accession>
<dbReference type="InterPro" id="IPR010106">
    <property type="entry name" value="RpnA"/>
</dbReference>
<dbReference type="PANTHER" id="PTHR41317">
    <property type="entry name" value="PD-(D_E)XK NUCLEASE FAMILY TRANSPOSASE"/>
    <property type="match status" value="1"/>
</dbReference>
<evidence type="ECO:0000313" key="1">
    <source>
        <dbReference type="EMBL" id="SFE62681.1"/>
    </source>
</evidence>
<dbReference type="STRING" id="1003.SAMN04488541_100458"/>
<name>A0A1I2C2T7_9BACT</name>
<sequence>MAKLIRFDWAMKKLLRNKANFDILEGFLSELLKEDIKIQKILDSESNRENELDKSNRVDLLVENSKGELVIIEVQNDREYDYMQRILYGTSKAITENMYKGMAYGEIKKIISVSIVYFDLGQGNDYVYRGTTNFVGIHFNDVLQLSQTQVALYGQKEVYQIFPEYYLIKVNNFDEVAKDTLDEWIYFFKTEEIKPNFRAKGLQKAKQELDIMKLPENEQKAYNRYLEDLSYQASMFQSTFVVGLMEGRKDGLEEGRRLGIEEGRQEGIKEGIKEGIELVVLNSLKAGFDEQAIAQITGLSIEEIKELKIKLQSK</sequence>
<dbReference type="AlphaFoldDB" id="A0A1I2C2T7"/>
<reference evidence="1 2" key="1">
    <citation type="submission" date="2016-10" db="EMBL/GenBank/DDBJ databases">
        <authorList>
            <person name="de Groot N.N."/>
        </authorList>
    </citation>
    <scope>NUCLEOTIDE SEQUENCE [LARGE SCALE GENOMIC DNA]</scope>
    <source>
        <strain>GEY</strain>
        <strain evidence="2">DSM 9560</strain>
    </source>
</reference>
<dbReference type="RefSeq" id="WP_177217250.1">
    <property type="nucleotide sequence ID" value="NZ_FONY01000004.1"/>
</dbReference>